<feature type="compositionally biased region" description="Basic and acidic residues" evidence="1">
    <location>
        <begin position="145"/>
        <end position="163"/>
    </location>
</feature>
<keyword evidence="3" id="KW-1185">Reference proteome</keyword>
<evidence type="ECO:0000313" key="3">
    <source>
        <dbReference type="Proteomes" id="UP001314263"/>
    </source>
</evidence>
<organism evidence="2 3">
    <name type="scientific">Coccomyxa viridis</name>
    <dbReference type="NCBI Taxonomy" id="1274662"/>
    <lineage>
        <taxon>Eukaryota</taxon>
        <taxon>Viridiplantae</taxon>
        <taxon>Chlorophyta</taxon>
        <taxon>core chlorophytes</taxon>
        <taxon>Trebouxiophyceae</taxon>
        <taxon>Trebouxiophyceae incertae sedis</taxon>
        <taxon>Coccomyxaceae</taxon>
        <taxon>Coccomyxa</taxon>
    </lineage>
</organism>
<name>A0AAV1I9K8_9CHLO</name>
<dbReference type="Proteomes" id="UP001314263">
    <property type="component" value="Unassembled WGS sequence"/>
</dbReference>
<accession>A0AAV1I9K8</accession>
<evidence type="ECO:0000256" key="1">
    <source>
        <dbReference type="SAM" id="MobiDB-lite"/>
    </source>
</evidence>
<evidence type="ECO:0000313" key="2">
    <source>
        <dbReference type="EMBL" id="CAK0783782.1"/>
    </source>
</evidence>
<dbReference type="AlphaFoldDB" id="A0AAV1I9K8"/>
<comment type="caution">
    <text evidence="2">The sequence shown here is derived from an EMBL/GenBank/DDBJ whole genome shotgun (WGS) entry which is preliminary data.</text>
</comment>
<feature type="region of interest" description="Disordered" evidence="1">
    <location>
        <begin position="109"/>
        <end position="163"/>
    </location>
</feature>
<proteinExistence type="predicted"/>
<feature type="compositionally biased region" description="Basic and acidic residues" evidence="1">
    <location>
        <begin position="60"/>
        <end position="77"/>
    </location>
</feature>
<sequence>MAVLQAAASPRHGSSPPTKQATPSYTSGKPLFSAPRKRSIGRYSMRTFPGEDAPGTGRRHFPEELPESRAAAAERPESFGMRSAQDMYREFPALVRSSYPLYLRTAGPQEPLGLLERRAEDAGPDTSSRRRPAPVDANPPRARLHHPEDPEALKKEVASRKGC</sequence>
<feature type="compositionally biased region" description="Polar residues" evidence="1">
    <location>
        <begin position="15"/>
        <end position="27"/>
    </location>
</feature>
<reference evidence="2 3" key="1">
    <citation type="submission" date="2023-10" db="EMBL/GenBank/DDBJ databases">
        <authorList>
            <person name="Maclean D."/>
            <person name="Macfadyen A."/>
        </authorList>
    </citation>
    <scope>NUCLEOTIDE SEQUENCE [LARGE SCALE GENOMIC DNA]</scope>
</reference>
<feature type="region of interest" description="Disordered" evidence="1">
    <location>
        <begin position="1"/>
        <end position="79"/>
    </location>
</feature>
<protein>
    <submittedName>
        <fullName evidence="2">Uncharacterized protein</fullName>
    </submittedName>
</protein>
<gene>
    <name evidence="2" type="ORF">CVIRNUC_006982</name>
</gene>
<dbReference type="EMBL" id="CAUYUE010000009">
    <property type="protein sequence ID" value="CAK0783782.1"/>
    <property type="molecule type" value="Genomic_DNA"/>
</dbReference>